<dbReference type="AlphaFoldDB" id="A0A084W3X1"/>
<keyword evidence="10" id="KW-1015">Disulfide bond</keyword>
<keyword evidence="11" id="KW-0675">Receptor</keyword>
<dbReference type="InterPro" id="IPR000719">
    <property type="entry name" value="Prot_kinase_dom"/>
</dbReference>
<reference evidence="22" key="2">
    <citation type="submission" date="2020-05" db="UniProtKB">
        <authorList>
            <consortium name="EnsemblMetazoa"/>
        </authorList>
    </citation>
    <scope>IDENTIFICATION</scope>
</reference>
<evidence type="ECO:0000256" key="8">
    <source>
        <dbReference type="ARBA" id="ARBA00023136"/>
    </source>
</evidence>
<dbReference type="SUPFAM" id="SSF48726">
    <property type="entry name" value="Immunoglobulin"/>
    <property type="match status" value="2"/>
</dbReference>
<feature type="binding site" evidence="15">
    <location>
        <begin position="370"/>
        <end position="377"/>
    </location>
    <ligand>
        <name>ATP</name>
        <dbReference type="ChEBI" id="CHEBI:30616"/>
    </ligand>
</feature>
<dbReference type="PROSITE" id="PS50835">
    <property type="entry name" value="IG_LIKE"/>
    <property type="match status" value="1"/>
</dbReference>
<dbReference type="GO" id="GO:0043235">
    <property type="term" value="C:receptor complex"/>
    <property type="evidence" value="ECO:0007669"/>
    <property type="project" value="TreeGrafter"/>
</dbReference>
<keyword evidence="5" id="KW-0418">Kinase</keyword>
<dbReference type="Pfam" id="PF07714">
    <property type="entry name" value="PK_Tyr_Ser-Thr"/>
    <property type="match status" value="1"/>
</dbReference>
<keyword evidence="16" id="KW-0479">Metal-binding</keyword>
<evidence type="ECO:0000256" key="3">
    <source>
        <dbReference type="ARBA" id="ARBA00022692"/>
    </source>
</evidence>
<evidence type="ECO:0000256" key="16">
    <source>
        <dbReference type="PIRSR" id="PIRSR000615-3"/>
    </source>
</evidence>
<evidence type="ECO:0000256" key="15">
    <source>
        <dbReference type="PIRSR" id="PIRSR000615-2"/>
    </source>
</evidence>
<evidence type="ECO:0000259" key="19">
    <source>
        <dbReference type="PROSITE" id="PS50011"/>
    </source>
</evidence>
<dbReference type="GO" id="GO:0005524">
    <property type="term" value="F:ATP binding"/>
    <property type="evidence" value="ECO:0007669"/>
    <property type="project" value="UniProtKB-UniRule"/>
</dbReference>
<feature type="domain" description="Protein kinase" evidence="19">
    <location>
        <begin position="363"/>
        <end position="661"/>
    </location>
</feature>
<dbReference type="VEuPathDB" id="VectorBase:ASIS022798"/>
<dbReference type="GO" id="GO:0046872">
    <property type="term" value="F:metal ion binding"/>
    <property type="evidence" value="ECO:0007669"/>
    <property type="project" value="UniProtKB-KW"/>
</dbReference>
<dbReference type="PRINTS" id="PR00109">
    <property type="entry name" value="TYRKINASE"/>
</dbReference>
<dbReference type="PANTHER" id="PTHR24416">
    <property type="entry name" value="TYROSINE-PROTEIN KINASE RECEPTOR"/>
    <property type="match status" value="1"/>
</dbReference>
<dbReference type="PIRSF" id="PIRSF000615">
    <property type="entry name" value="TyrPK_CSF1-R"/>
    <property type="match status" value="1"/>
</dbReference>
<dbReference type="InterPro" id="IPR013098">
    <property type="entry name" value="Ig_I-set"/>
</dbReference>
<dbReference type="PROSITE" id="PS00107">
    <property type="entry name" value="PROTEIN_KINASE_ATP"/>
    <property type="match status" value="1"/>
</dbReference>
<dbReference type="PROSITE" id="PS00109">
    <property type="entry name" value="PROTEIN_KINASE_TYR"/>
    <property type="match status" value="1"/>
</dbReference>
<dbReference type="Gene3D" id="2.60.40.10">
    <property type="entry name" value="Immunoglobulins"/>
    <property type="match status" value="1"/>
</dbReference>
<dbReference type="VEuPathDB" id="VectorBase:ASIC012828"/>
<accession>A0A084W3X1</accession>
<evidence type="ECO:0000313" key="21">
    <source>
        <dbReference type="EMBL" id="KFB44915.1"/>
    </source>
</evidence>
<evidence type="ECO:0000256" key="13">
    <source>
        <dbReference type="ARBA" id="ARBA00051243"/>
    </source>
</evidence>
<comment type="catalytic activity">
    <reaction evidence="13">
        <text>L-tyrosyl-[protein] + ATP = O-phospho-L-tyrosyl-[protein] + ADP + H(+)</text>
        <dbReference type="Rhea" id="RHEA:10596"/>
        <dbReference type="Rhea" id="RHEA-COMP:10136"/>
        <dbReference type="Rhea" id="RHEA-COMP:20101"/>
        <dbReference type="ChEBI" id="CHEBI:15378"/>
        <dbReference type="ChEBI" id="CHEBI:30616"/>
        <dbReference type="ChEBI" id="CHEBI:46858"/>
        <dbReference type="ChEBI" id="CHEBI:61978"/>
        <dbReference type="ChEBI" id="CHEBI:456216"/>
        <dbReference type="EC" id="2.7.10.1"/>
    </reaction>
</comment>
<dbReference type="Pfam" id="PF07679">
    <property type="entry name" value="I-set"/>
    <property type="match status" value="1"/>
</dbReference>
<dbReference type="PROSITE" id="PS50011">
    <property type="entry name" value="PROTEIN_KINASE_DOM"/>
    <property type="match status" value="1"/>
</dbReference>
<dbReference type="OrthoDB" id="6077854at2759"/>
<keyword evidence="16" id="KW-0460">Magnesium</keyword>
<dbReference type="EMBL" id="ATLV01020191">
    <property type="status" value="NOT_ANNOTATED_CDS"/>
    <property type="molecule type" value="Genomic_DNA"/>
</dbReference>
<dbReference type="InterPro" id="IPR050122">
    <property type="entry name" value="RTK"/>
</dbReference>
<feature type="binding site" evidence="16">
    <location>
        <position position="530"/>
    </location>
    <ligand>
        <name>Mg(2+)</name>
        <dbReference type="ChEBI" id="CHEBI:18420"/>
    </ligand>
</feature>
<gene>
    <name evidence="21" type="ORF">ZHAS_00012828</name>
</gene>
<keyword evidence="7 18" id="KW-1133">Transmembrane helix</keyword>
<keyword evidence="3 18" id="KW-0812">Transmembrane</keyword>
<protein>
    <submittedName>
        <fullName evidence="22">Receptor protein-tyrosine kinase</fullName>
    </submittedName>
</protein>
<feature type="transmembrane region" description="Helical" evidence="18">
    <location>
        <begin position="309"/>
        <end position="330"/>
    </location>
</feature>
<evidence type="ECO:0000256" key="4">
    <source>
        <dbReference type="ARBA" id="ARBA00022741"/>
    </source>
</evidence>
<dbReference type="InterPro" id="IPR008266">
    <property type="entry name" value="Tyr_kinase_AS"/>
</dbReference>
<comment type="subcellular location">
    <subcellularLocation>
        <location evidence="1">Membrane</location>
        <topology evidence="1">Single-pass membrane protein</topology>
    </subcellularLocation>
</comment>
<sequence>MPIATQYCHVVIVRIFLPPQSSRVNISRLNYTENPEDFCLDTIRQTITIEGLTVDDAGTYKCAVVDHVNGFNSADFKLYVLDLKGINHRSNRTTRDVESDEFVFFDTANNPTTVNVSHSSDRPVRMVLGYESYPSLTSVEWYKDGRRLNIAQDHRYQATETDTELQLVISNLSLYDIGRYTVIARTDTAQDSYNVSVFIYDKPTLKMGSINTTVGKMVEFVCESHAFPQPEFDIGFLPCHSLEWRTCMENRSQYKNMKSEESIISIIEVHHTMKFQANVSGIVLCDAANDYGKAEAEGYLIVVHSSLQFAVEGVIISLFVVLTVVVVIVVRRLRRFVRYRKPPIVEDEELIISEQYEFPRERLRLGSLIGSGQFGVVLQAVADGIVTEGEETTVAVKLVRDVNERNVISVLIAELKVMIHIGHHLNVVNLLGAVTQNVPKNEMMMIVEHCKYGNVSDFLITNRTNFVDELDPVTGQYTSTRNFENLDLNDTLVGCTFRTSHLCSWATQIARGMSFLTARSVLHGDLAARNVLLCPDNVVKICDFGLARTLYRTNVYKKTSPDPLPLKWLALECISDRTFSTHSDVWAYGIVLWELFSLGSVPYPEQGNDAELVNALRQGYRMKKPSAANFEMYNIMLNCWRQEPTGRPSFEQLYQWFYNFLPQNIQMHHDQQLLTIDNNDGKVTILTDSCKYK</sequence>
<dbReference type="GO" id="GO:0030154">
    <property type="term" value="P:cell differentiation"/>
    <property type="evidence" value="ECO:0007669"/>
    <property type="project" value="UniProtKB-ARBA"/>
</dbReference>
<organism evidence="21">
    <name type="scientific">Anopheles sinensis</name>
    <name type="common">Mosquito</name>
    <dbReference type="NCBI Taxonomy" id="74873"/>
    <lineage>
        <taxon>Eukaryota</taxon>
        <taxon>Metazoa</taxon>
        <taxon>Ecdysozoa</taxon>
        <taxon>Arthropoda</taxon>
        <taxon>Hexapoda</taxon>
        <taxon>Insecta</taxon>
        <taxon>Pterygota</taxon>
        <taxon>Neoptera</taxon>
        <taxon>Endopterygota</taxon>
        <taxon>Diptera</taxon>
        <taxon>Nematocera</taxon>
        <taxon>Culicoidea</taxon>
        <taxon>Culicidae</taxon>
        <taxon>Anophelinae</taxon>
        <taxon>Anopheles</taxon>
    </lineage>
</organism>
<keyword evidence="8 18" id="KW-0472">Membrane</keyword>
<dbReference type="InterPro" id="IPR017441">
    <property type="entry name" value="Protein_kinase_ATP_BS"/>
</dbReference>
<dbReference type="SUPFAM" id="SSF56112">
    <property type="entry name" value="Protein kinase-like (PK-like)"/>
    <property type="match status" value="1"/>
</dbReference>
<keyword evidence="6 15" id="KW-0067">ATP-binding</keyword>
<evidence type="ECO:0000256" key="9">
    <source>
        <dbReference type="ARBA" id="ARBA00023137"/>
    </source>
</evidence>
<feature type="binding site" evidence="16">
    <location>
        <position position="543"/>
    </location>
    <ligand>
        <name>Mg(2+)</name>
        <dbReference type="ChEBI" id="CHEBI:18420"/>
    </ligand>
</feature>
<dbReference type="InterPro" id="IPR011009">
    <property type="entry name" value="Kinase-like_dom_sf"/>
</dbReference>
<evidence type="ECO:0000313" key="23">
    <source>
        <dbReference type="Proteomes" id="UP000030765"/>
    </source>
</evidence>
<evidence type="ECO:0000256" key="2">
    <source>
        <dbReference type="ARBA" id="ARBA00022679"/>
    </source>
</evidence>
<evidence type="ECO:0000256" key="10">
    <source>
        <dbReference type="ARBA" id="ARBA00023157"/>
    </source>
</evidence>
<evidence type="ECO:0000256" key="5">
    <source>
        <dbReference type="ARBA" id="ARBA00022777"/>
    </source>
</evidence>
<evidence type="ECO:0000313" key="22">
    <source>
        <dbReference type="EnsemblMetazoa" id="ASIC012828-PA"/>
    </source>
</evidence>
<dbReference type="InterPro" id="IPR036179">
    <property type="entry name" value="Ig-like_dom_sf"/>
</dbReference>
<feature type="binding site" evidence="15">
    <location>
        <position position="529"/>
    </location>
    <ligand>
        <name>ATP</name>
        <dbReference type="ChEBI" id="CHEBI:30616"/>
    </ligand>
</feature>
<dbReference type="STRING" id="74873.A0A084W3X1"/>
<feature type="active site" description="Proton acceptor" evidence="14">
    <location>
        <position position="525"/>
    </location>
</feature>
<dbReference type="SMART" id="SM00220">
    <property type="entry name" value="S_TKc"/>
    <property type="match status" value="1"/>
</dbReference>
<dbReference type="InterPro" id="IPR007110">
    <property type="entry name" value="Ig-like_dom"/>
</dbReference>
<evidence type="ECO:0000256" key="12">
    <source>
        <dbReference type="ARBA" id="ARBA00023180"/>
    </source>
</evidence>
<evidence type="ECO:0000256" key="7">
    <source>
        <dbReference type="ARBA" id="ARBA00022989"/>
    </source>
</evidence>
<evidence type="ECO:0000256" key="17">
    <source>
        <dbReference type="PROSITE-ProRule" id="PRU10141"/>
    </source>
</evidence>
<dbReference type="PANTHER" id="PTHR24416:SF600">
    <property type="entry name" value="PDGF- AND VEGF-RECEPTOR RELATED, ISOFORM J"/>
    <property type="match status" value="1"/>
</dbReference>
<keyword evidence="2" id="KW-0808">Transferase</keyword>
<keyword evidence="23" id="KW-1185">Reference proteome</keyword>
<keyword evidence="9" id="KW-0829">Tyrosine-protein kinase</keyword>
<dbReference type="EMBL" id="KE525295">
    <property type="protein sequence ID" value="KFB44915.1"/>
    <property type="molecule type" value="Genomic_DNA"/>
</dbReference>
<dbReference type="FunFam" id="1.10.510.10:FF:000554">
    <property type="entry name" value="Predicted protein"/>
    <property type="match status" value="1"/>
</dbReference>
<dbReference type="GO" id="GO:0007399">
    <property type="term" value="P:nervous system development"/>
    <property type="evidence" value="ECO:0007669"/>
    <property type="project" value="UniProtKB-ARBA"/>
</dbReference>
<dbReference type="Proteomes" id="UP000030765">
    <property type="component" value="Unassembled WGS sequence"/>
</dbReference>
<keyword evidence="4 15" id="KW-0547">Nucleotide-binding</keyword>
<dbReference type="GO" id="GO:0005886">
    <property type="term" value="C:plasma membrane"/>
    <property type="evidence" value="ECO:0007669"/>
    <property type="project" value="TreeGrafter"/>
</dbReference>
<dbReference type="GO" id="GO:0007169">
    <property type="term" value="P:cell surface receptor protein tyrosine kinase signaling pathway"/>
    <property type="evidence" value="ECO:0007669"/>
    <property type="project" value="TreeGrafter"/>
</dbReference>
<proteinExistence type="predicted"/>
<dbReference type="CDD" id="cd00192">
    <property type="entry name" value="PTKc"/>
    <property type="match status" value="1"/>
</dbReference>
<dbReference type="Gene3D" id="3.30.200.20">
    <property type="entry name" value="Phosphorylase Kinase, domain 1"/>
    <property type="match status" value="1"/>
</dbReference>
<feature type="domain" description="Ig-like" evidence="20">
    <location>
        <begin position="111"/>
        <end position="196"/>
    </location>
</feature>
<reference evidence="21 23" key="1">
    <citation type="journal article" date="2014" name="BMC Genomics">
        <title>Genome sequence of Anopheles sinensis provides insight into genetics basis of mosquito competence for malaria parasites.</title>
        <authorList>
            <person name="Zhou D."/>
            <person name="Zhang D."/>
            <person name="Ding G."/>
            <person name="Shi L."/>
            <person name="Hou Q."/>
            <person name="Ye Y."/>
            <person name="Xu Y."/>
            <person name="Zhou H."/>
            <person name="Xiong C."/>
            <person name="Li S."/>
            <person name="Yu J."/>
            <person name="Hong S."/>
            <person name="Yu X."/>
            <person name="Zou P."/>
            <person name="Chen C."/>
            <person name="Chang X."/>
            <person name="Wang W."/>
            <person name="Lv Y."/>
            <person name="Sun Y."/>
            <person name="Ma L."/>
            <person name="Shen B."/>
            <person name="Zhu C."/>
        </authorList>
    </citation>
    <scope>NUCLEOTIDE SEQUENCE [LARGE SCALE GENOMIC DNA]</scope>
</reference>
<feature type="binding site" evidence="15 17">
    <location>
        <position position="397"/>
    </location>
    <ligand>
        <name>ATP</name>
        <dbReference type="ChEBI" id="CHEBI:30616"/>
    </ligand>
</feature>
<name>A0A084W3X1_ANOSI</name>
<evidence type="ECO:0000256" key="14">
    <source>
        <dbReference type="PIRSR" id="PIRSR000615-1"/>
    </source>
</evidence>
<evidence type="ECO:0000256" key="6">
    <source>
        <dbReference type="ARBA" id="ARBA00022840"/>
    </source>
</evidence>
<evidence type="ECO:0000256" key="11">
    <source>
        <dbReference type="ARBA" id="ARBA00023170"/>
    </source>
</evidence>
<dbReference type="InterPro" id="IPR001245">
    <property type="entry name" value="Ser-Thr/Tyr_kinase_cat_dom"/>
</dbReference>
<dbReference type="InterPro" id="IPR013783">
    <property type="entry name" value="Ig-like_fold"/>
</dbReference>
<dbReference type="EnsemblMetazoa" id="ASIC012828-RA">
    <property type="protein sequence ID" value="ASIC012828-PA"/>
    <property type="gene ID" value="ASIC012828"/>
</dbReference>
<dbReference type="GO" id="GO:0004714">
    <property type="term" value="F:transmembrane receptor protein tyrosine kinase activity"/>
    <property type="evidence" value="ECO:0007669"/>
    <property type="project" value="UniProtKB-EC"/>
</dbReference>
<evidence type="ECO:0000256" key="1">
    <source>
        <dbReference type="ARBA" id="ARBA00004167"/>
    </source>
</evidence>
<keyword evidence="12" id="KW-0325">Glycoprotein</keyword>
<evidence type="ECO:0000259" key="20">
    <source>
        <dbReference type="PROSITE" id="PS50835"/>
    </source>
</evidence>
<evidence type="ECO:0000256" key="18">
    <source>
        <dbReference type="SAM" id="Phobius"/>
    </source>
</evidence>
<dbReference type="Gene3D" id="1.10.510.10">
    <property type="entry name" value="Transferase(Phosphotransferase) domain 1"/>
    <property type="match status" value="1"/>
</dbReference>